<evidence type="ECO:0000256" key="1">
    <source>
        <dbReference type="SAM" id="Phobius"/>
    </source>
</evidence>
<reference evidence="3" key="1">
    <citation type="submission" date="2016-12" db="EMBL/GenBank/DDBJ databases">
        <title>The genomes of Aspergillus section Nigri reveals drivers in fungal speciation.</title>
        <authorList>
            <consortium name="DOE Joint Genome Institute"/>
            <person name="Vesth T.C."/>
            <person name="Nybo J."/>
            <person name="Theobald S."/>
            <person name="Brandl J."/>
            <person name="Frisvad J.C."/>
            <person name="Nielsen K.F."/>
            <person name="Lyhne E.K."/>
            <person name="Kogle M.E."/>
            <person name="Kuo A."/>
            <person name="Riley R."/>
            <person name="Clum A."/>
            <person name="Nolan M."/>
            <person name="Lipzen A."/>
            <person name="Salamov A."/>
            <person name="Henrissat B."/>
            <person name="Wiebenga A."/>
            <person name="De vries R.P."/>
            <person name="Grigoriev I.V."/>
            <person name="Mortensen U.H."/>
            <person name="Andersen M.R."/>
            <person name="Baker S.E."/>
        </authorList>
    </citation>
    <scope>NUCLEOTIDE SEQUENCE</scope>
    <source>
        <strain evidence="3">CBS 122712</strain>
    </source>
</reference>
<dbReference type="Proteomes" id="UP000246171">
    <property type="component" value="Unassembled WGS sequence"/>
</dbReference>
<protein>
    <submittedName>
        <fullName evidence="3">Uncharacterized protein</fullName>
    </submittedName>
</protein>
<dbReference type="VEuPathDB" id="FungiDB:BO83DRAFT_378388"/>
<keyword evidence="1" id="KW-1133">Transmembrane helix</keyword>
<dbReference type="EMBL" id="MSFU01000012">
    <property type="protein sequence ID" value="PWY73299.1"/>
    <property type="molecule type" value="Genomic_DNA"/>
</dbReference>
<proteinExistence type="predicted"/>
<name>A0A317VIQ8_ASPEC</name>
<accession>A0A317VIQ8</accession>
<comment type="caution">
    <text evidence="3">The sequence shown here is derived from an EMBL/GenBank/DDBJ whole genome shotgun (WGS) entry which is preliminary data.</text>
</comment>
<evidence type="ECO:0000313" key="4">
    <source>
        <dbReference type="Proteomes" id="UP000246171"/>
    </source>
</evidence>
<dbReference type="RefSeq" id="XP_025388103.1">
    <property type="nucleotide sequence ID" value="XM_025531237.1"/>
</dbReference>
<feature type="signal peptide" evidence="2">
    <location>
        <begin position="1"/>
        <end position="19"/>
    </location>
</feature>
<sequence length="60" mass="6437">MILMKPAAVLCTELSVVFTACGLSFGMLNPQCNLEHHVGFPISVILGDIAPTYLCLLSDQ</sequence>
<evidence type="ECO:0000256" key="2">
    <source>
        <dbReference type="SAM" id="SignalP"/>
    </source>
</evidence>
<feature type="transmembrane region" description="Helical" evidence="1">
    <location>
        <begin position="38"/>
        <end position="57"/>
    </location>
</feature>
<feature type="chain" id="PRO_5016412519" evidence="2">
    <location>
        <begin position="20"/>
        <end position="60"/>
    </location>
</feature>
<organism evidence="3 4">
    <name type="scientific">Aspergillus eucalypticola (strain CBS 122712 / IBT 29274)</name>
    <dbReference type="NCBI Taxonomy" id="1448314"/>
    <lineage>
        <taxon>Eukaryota</taxon>
        <taxon>Fungi</taxon>
        <taxon>Dikarya</taxon>
        <taxon>Ascomycota</taxon>
        <taxon>Pezizomycotina</taxon>
        <taxon>Eurotiomycetes</taxon>
        <taxon>Eurotiomycetidae</taxon>
        <taxon>Eurotiales</taxon>
        <taxon>Aspergillaceae</taxon>
        <taxon>Aspergillus</taxon>
        <taxon>Aspergillus subgen. Circumdati</taxon>
    </lineage>
</organism>
<keyword evidence="2" id="KW-0732">Signal</keyword>
<keyword evidence="1" id="KW-0812">Transmembrane</keyword>
<dbReference type="GeneID" id="37053199"/>
<keyword evidence="1" id="KW-0472">Membrane</keyword>
<gene>
    <name evidence="3" type="ORF">BO83DRAFT_378388</name>
</gene>
<evidence type="ECO:0000313" key="3">
    <source>
        <dbReference type="EMBL" id="PWY73299.1"/>
    </source>
</evidence>
<dbReference type="AlphaFoldDB" id="A0A317VIQ8"/>
<keyword evidence="4" id="KW-1185">Reference proteome</keyword>